<dbReference type="eggNOG" id="COG1975">
    <property type="taxonomic scope" value="Bacteria"/>
</dbReference>
<dbReference type="EMBL" id="AP012320">
    <property type="protein sequence ID" value="BAL93565.1"/>
    <property type="molecule type" value="Genomic_DNA"/>
</dbReference>
<proteinExistence type="predicted"/>
<dbReference type="STRING" id="983917.RGE_02200"/>
<dbReference type="Proteomes" id="UP000007883">
    <property type="component" value="Chromosome"/>
</dbReference>
<dbReference type="PATRIC" id="fig|983917.3.peg.216"/>
<feature type="domain" description="XdhC- CoxI" evidence="1">
    <location>
        <begin position="15"/>
        <end position="69"/>
    </location>
</feature>
<sequence>MHSLDVEVLNTALAWLDAGRGVLLATVVRTWGSSPRPPGSMMALRDDGQVAGSVSGGCIEDDLIARRRAGELPAVTPALTRYGVSADEARRFGLPCGGTVEIVLEPLSAASALPELLAAVQRHELVRRRLDLASGRVALLPATDGDALHFDGAVLETVHGPRLRLIVIGAGQLSRCLAQMALMLDYAVTVCDPREEYREGWDTLPGATLTRTMPDDLVVEMRPDAHTAVVALTHDPKLDDLALMEALKTPAFYVGALGSRRNNDARRRRLLEFDLDEAQIARLHGPVGLNLGGRTPPEIALAIVAEMTAVRRGAALDGPLADWQGGRSCARVTPPG</sequence>
<evidence type="ECO:0000259" key="2">
    <source>
        <dbReference type="Pfam" id="PF13478"/>
    </source>
</evidence>
<reference evidence="3 4" key="1">
    <citation type="journal article" date="2012" name="J. Bacteriol.">
        <title>Complete genome sequence of phototrophic betaproteobacterium Rubrivivax gelatinosus IL144.</title>
        <authorList>
            <person name="Nagashima S."/>
            <person name="Kamimura A."/>
            <person name="Shimizu T."/>
            <person name="Nakamura-isaki S."/>
            <person name="Aono E."/>
            <person name="Sakamoto K."/>
            <person name="Ichikawa N."/>
            <person name="Nakazawa H."/>
            <person name="Sekine M."/>
            <person name="Yamazaki S."/>
            <person name="Fujita N."/>
            <person name="Shimada K."/>
            <person name="Hanada S."/>
            <person name="Nagashima K.V.P."/>
        </authorList>
    </citation>
    <scope>NUCLEOTIDE SEQUENCE [LARGE SCALE GENOMIC DNA]</scope>
    <source>
        <strain evidence="4">NBRC 100245 / IL144</strain>
    </source>
</reference>
<dbReference type="Pfam" id="PF02625">
    <property type="entry name" value="XdhC_CoxI"/>
    <property type="match status" value="1"/>
</dbReference>
<dbReference type="InterPro" id="IPR027051">
    <property type="entry name" value="XdhC_Rossmann_dom"/>
</dbReference>
<feature type="domain" description="XdhC Rossmann" evidence="2">
    <location>
        <begin position="165"/>
        <end position="307"/>
    </location>
</feature>
<dbReference type="Pfam" id="PF13478">
    <property type="entry name" value="XdhC_C"/>
    <property type="match status" value="1"/>
</dbReference>
<evidence type="ECO:0000259" key="1">
    <source>
        <dbReference type="Pfam" id="PF02625"/>
    </source>
</evidence>
<dbReference type="Gene3D" id="3.40.50.720">
    <property type="entry name" value="NAD(P)-binding Rossmann-like Domain"/>
    <property type="match status" value="1"/>
</dbReference>
<protein>
    <submittedName>
        <fullName evidence="3">XdhC/CoxI family protein</fullName>
    </submittedName>
</protein>
<dbReference type="KEGG" id="rge:RGE_02200"/>
<keyword evidence="4" id="KW-1185">Reference proteome</keyword>
<dbReference type="InterPro" id="IPR003777">
    <property type="entry name" value="XdhC_CoxI"/>
</dbReference>
<dbReference type="HOGENOM" id="CLU_041115_2_0_4"/>
<name>I0HKM8_RUBGI</name>
<dbReference type="PANTHER" id="PTHR30388">
    <property type="entry name" value="ALDEHYDE OXIDOREDUCTASE MOLYBDENUM COFACTOR ASSEMBLY PROTEIN"/>
    <property type="match status" value="1"/>
</dbReference>
<dbReference type="AlphaFoldDB" id="I0HKM8"/>
<organism evidence="3 4">
    <name type="scientific">Rubrivivax gelatinosus (strain NBRC 100245 / IL144)</name>
    <dbReference type="NCBI Taxonomy" id="983917"/>
    <lineage>
        <taxon>Bacteria</taxon>
        <taxon>Pseudomonadati</taxon>
        <taxon>Pseudomonadota</taxon>
        <taxon>Betaproteobacteria</taxon>
        <taxon>Burkholderiales</taxon>
        <taxon>Sphaerotilaceae</taxon>
        <taxon>Rubrivivax</taxon>
    </lineage>
</organism>
<gene>
    <name evidence="3" type="ordered locus">RGE_02200</name>
</gene>
<dbReference type="RefSeq" id="WP_014426457.1">
    <property type="nucleotide sequence ID" value="NC_017075.1"/>
</dbReference>
<evidence type="ECO:0000313" key="3">
    <source>
        <dbReference type="EMBL" id="BAL93565.1"/>
    </source>
</evidence>
<dbReference type="PANTHER" id="PTHR30388:SF4">
    <property type="entry name" value="MOLYBDENUM COFACTOR INSERTION CHAPERONE PAOD"/>
    <property type="match status" value="1"/>
</dbReference>
<dbReference type="InterPro" id="IPR052698">
    <property type="entry name" value="MoCofactor_Util/Proc"/>
</dbReference>
<accession>I0HKM8</accession>
<evidence type="ECO:0000313" key="4">
    <source>
        <dbReference type="Proteomes" id="UP000007883"/>
    </source>
</evidence>